<dbReference type="InterPro" id="IPR006638">
    <property type="entry name" value="Elp3/MiaA/NifB-like_rSAM"/>
</dbReference>
<gene>
    <name evidence="2" type="ORF">GCM10007108_14220</name>
</gene>
<dbReference type="SUPFAM" id="SSF102114">
    <property type="entry name" value="Radical SAM enzymes"/>
    <property type="match status" value="1"/>
</dbReference>
<accession>A0AA37FBT5</accession>
<dbReference type="GO" id="GO:0003824">
    <property type="term" value="F:catalytic activity"/>
    <property type="evidence" value="ECO:0007669"/>
    <property type="project" value="InterPro"/>
</dbReference>
<keyword evidence="3" id="KW-1185">Reference proteome</keyword>
<dbReference type="Pfam" id="PF04055">
    <property type="entry name" value="Radical_SAM"/>
    <property type="match status" value="1"/>
</dbReference>
<reference evidence="2" key="1">
    <citation type="journal article" date="2014" name="Int. J. Syst. Evol. Microbiol.">
        <title>Complete genome sequence of Corynebacterium casei LMG S-19264T (=DSM 44701T), isolated from a smear-ripened cheese.</title>
        <authorList>
            <consortium name="US DOE Joint Genome Institute (JGI-PGF)"/>
            <person name="Walter F."/>
            <person name="Albersmeier A."/>
            <person name="Kalinowski J."/>
            <person name="Ruckert C."/>
        </authorList>
    </citation>
    <scope>NUCLEOTIDE SEQUENCE</scope>
    <source>
        <strain evidence="2">JCM 13583</strain>
    </source>
</reference>
<dbReference type="GO" id="GO:0051536">
    <property type="term" value="F:iron-sulfur cluster binding"/>
    <property type="evidence" value="ECO:0007669"/>
    <property type="project" value="InterPro"/>
</dbReference>
<dbReference type="SFLD" id="SFLDG01082">
    <property type="entry name" value="B12-binding_domain_containing"/>
    <property type="match status" value="1"/>
</dbReference>
<dbReference type="InterPro" id="IPR023404">
    <property type="entry name" value="rSAM_horseshoe"/>
</dbReference>
<evidence type="ECO:0000313" key="3">
    <source>
        <dbReference type="Proteomes" id="UP000632195"/>
    </source>
</evidence>
<evidence type="ECO:0000259" key="1">
    <source>
        <dbReference type="PROSITE" id="PS51918"/>
    </source>
</evidence>
<evidence type="ECO:0000313" key="2">
    <source>
        <dbReference type="EMBL" id="GGM77245.1"/>
    </source>
</evidence>
<reference evidence="2" key="2">
    <citation type="submission" date="2022-09" db="EMBL/GenBank/DDBJ databases">
        <authorList>
            <person name="Sun Q."/>
            <person name="Ohkuma M."/>
        </authorList>
    </citation>
    <scope>NUCLEOTIDE SEQUENCE</scope>
    <source>
        <strain evidence="2">JCM 13583</strain>
    </source>
</reference>
<dbReference type="PROSITE" id="PS51918">
    <property type="entry name" value="RADICAL_SAM"/>
    <property type="match status" value="1"/>
</dbReference>
<dbReference type="EMBL" id="BMNY01000002">
    <property type="protein sequence ID" value="GGM77245.1"/>
    <property type="molecule type" value="Genomic_DNA"/>
</dbReference>
<dbReference type="PANTHER" id="PTHR42731:SF4">
    <property type="entry name" value="RADICAL SAM DOMAIN PROTEIN"/>
    <property type="match status" value="1"/>
</dbReference>
<dbReference type="RefSeq" id="WP_188681540.1">
    <property type="nucleotide sequence ID" value="NZ_BMNY01000002.1"/>
</dbReference>
<dbReference type="Gene3D" id="3.80.30.20">
    <property type="entry name" value="tm_1862 like domain"/>
    <property type="match status" value="1"/>
</dbReference>
<dbReference type="PANTHER" id="PTHR42731">
    <property type="entry name" value="SLL1084 PROTEIN"/>
    <property type="match status" value="1"/>
</dbReference>
<name>A0AA37FBT5_9ARCH</name>
<feature type="domain" description="Radical SAM core" evidence="1">
    <location>
        <begin position="207"/>
        <end position="463"/>
    </location>
</feature>
<comment type="caution">
    <text evidence="2">The sequence shown here is derived from an EMBL/GenBank/DDBJ whole genome shotgun (WGS) entry which is preliminary data.</text>
</comment>
<dbReference type="InterPro" id="IPR058240">
    <property type="entry name" value="rSAM_sf"/>
</dbReference>
<sequence>MSYSVVITADRGSFTDYSRSTALGYVACMPYRLVPRIMMDKIFAPELKTGREVEAKFAPYALRKVEASVYSAGIKSVGVVPPSALERAVDSNTKVVGISVHDPYGLSPVSTKLTMLFGGGPSWTARFFEELGEKVSELKKKYGFRVIVGGPGVWQMSLERPDWVDVVFNGEVEVDMPKVINDLVAGREVPRIVNGRNAPVEQIPTIIKPSRMGEVQITRGCPRGCQFCSITPETFRTIPMEQIKRELSINIAAGETVSDLITDDIMLYGSKRLGVNHEAIVNLFSEVKKMGIEQMYFSHISAPPVVQSPETVEAISHIAEYDRYGAETPVIGLESGSERIISKYMRGKPFPYRPEQWGEVIVESARILADNHVHACYTMTIGYPDETDEDVEKSIRLVEDIIESGVKVWVFPLPVIPITSTRLAKNPFPALEKLPSKYWELLYIAWKHDLKVTRDLMPGLNARLNNGVVAKMVEFMTDRIFSSIEDVFKEFMETKGRKAYDYSKIDLSGMLGAVKSVYWLSLSVINKHREQESKGAVSVSS</sequence>
<dbReference type="SMART" id="SM00729">
    <property type="entry name" value="Elp3"/>
    <property type="match status" value="1"/>
</dbReference>
<dbReference type="Proteomes" id="UP000632195">
    <property type="component" value="Unassembled WGS sequence"/>
</dbReference>
<dbReference type="SFLD" id="SFLDS00029">
    <property type="entry name" value="Radical_SAM"/>
    <property type="match status" value="1"/>
</dbReference>
<dbReference type="AlphaFoldDB" id="A0AA37FBT5"/>
<organism evidence="2 3">
    <name type="scientific">Thermogymnomonas acidicola</name>
    <dbReference type="NCBI Taxonomy" id="399579"/>
    <lineage>
        <taxon>Archaea</taxon>
        <taxon>Methanobacteriati</taxon>
        <taxon>Thermoplasmatota</taxon>
        <taxon>Thermoplasmata</taxon>
        <taxon>Thermoplasmatales</taxon>
        <taxon>Thermogymnomonas</taxon>
    </lineage>
</organism>
<protein>
    <submittedName>
        <fullName evidence="2">Radical SAM protein</fullName>
    </submittedName>
</protein>
<proteinExistence type="predicted"/>
<dbReference type="InterPro" id="IPR007197">
    <property type="entry name" value="rSAM"/>
</dbReference>
<dbReference type="CDD" id="cd01335">
    <property type="entry name" value="Radical_SAM"/>
    <property type="match status" value="1"/>
</dbReference>